<dbReference type="InParanoid" id="A0A078AQ76"/>
<dbReference type="AlphaFoldDB" id="A0A078AQ76"/>
<proteinExistence type="predicted"/>
<protein>
    <submittedName>
        <fullName evidence="2">Uncharacterized protein</fullName>
    </submittedName>
</protein>
<reference evidence="2 3" key="1">
    <citation type="submission" date="2014-06" db="EMBL/GenBank/DDBJ databases">
        <authorList>
            <person name="Swart Estienne"/>
        </authorList>
    </citation>
    <scope>NUCLEOTIDE SEQUENCE [LARGE SCALE GENOMIC DNA]</scope>
    <source>
        <strain evidence="2 3">130c</strain>
    </source>
</reference>
<evidence type="ECO:0000256" key="1">
    <source>
        <dbReference type="SAM" id="MobiDB-lite"/>
    </source>
</evidence>
<evidence type="ECO:0000313" key="3">
    <source>
        <dbReference type="Proteomes" id="UP000039865"/>
    </source>
</evidence>
<gene>
    <name evidence="2" type="primary">Contig5514.g5902</name>
    <name evidence="2" type="ORF">STYLEM_13379</name>
</gene>
<feature type="region of interest" description="Disordered" evidence="1">
    <location>
        <begin position="191"/>
        <end position="210"/>
    </location>
</feature>
<sequence>MGNFACCSQREKEVERYDESVITFADRNRFKRDLSKKINVKKLHTETLNNQQVLDFDTYKTIMGLITRYATEITDVKNDETFENRLDLLNNNKEDEYNKIVQDLCYYSHRVQSTLMRQVQDSLQILNDDIIINSHDTYESRKQLFDHMNEEIEKDQSKTPGREYEPVTEEEVIEDAYSYYSEQITAFNSKLKETPDPQNHDNHTGSKLEEEGIKLEDQVYLVYGIHYRQLRKIVLQRQNSSSNNPADA</sequence>
<organism evidence="2 3">
    <name type="scientific">Stylonychia lemnae</name>
    <name type="common">Ciliate</name>
    <dbReference type="NCBI Taxonomy" id="5949"/>
    <lineage>
        <taxon>Eukaryota</taxon>
        <taxon>Sar</taxon>
        <taxon>Alveolata</taxon>
        <taxon>Ciliophora</taxon>
        <taxon>Intramacronucleata</taxon>
        <taxon>Spirotrichea</taxon>
        <taxon>Stichotrichia</taxon>
        <taxon>Sporadotrichida</taxon>
        <taxon>Oxytrichidae</taxon>
        <taxon>Stylonychinae</taxon>
        <taxon>Stylonychia</taxon>
    </lineage>
</organism>
<dbReference type="Proteomes" id="UP000039865">
    <property type="component" value="Unassembled WGS sequence"/>
</dbReference>
<accession>A0A078AQ76</accession>
<name>A0A078AQ76_STYLE</name>
<dbReference type="EMBL" id="CCKQ01012698">
    <property type="protein sequence ID" value="CDW84319.1"/>
    <property type="molecule type" value="Genomic_DNA"/>
</dbReference>
<keyword evidence="3" id="KW-1185">Reference proteome</keyword>
<evidence type="ECO:0000313" key="2">
    <source>
        <dbReference type="EMBL" id="CDW84319.1"/>
    </source>
</evidence>